<evidence type="ECO:0000313" key="1">
    <source>
        <dbReference type="EMBL" id="KOA18321.1"/>
    </source>
</evidence>
<dbReference type="Proteomes" id="UP000037043">
    <property type="component" value="Unassembled WGS sequence"/>
</dbReference>
<evidence type="ECO:0000313" key="2">
    <source>
        <dbReference type="Proteomes" id="UP000037043"/>
    </source>
</evidence>
<dbReference type="SUPFAM" id="SSF55729">
    <property type="entry name" value="Acyl-CoA N-acyltransferases (Nat)"/>
    <property type="match status" value="1"/>
</dbReference>
<dbReference type="STRING" id="36844.SAMN04488501_101265"/>
<dbReference type="Gene3D" id="3.40.630.30">
    <property type="match status" value="1"/>
</dbReference>
<sequence>MDVIELKKFSDINLGDDFFDTLKADYPGFDLWFSKKSKQEESAYILDDDGIQGFLYLKEENEEDTSITPSLAKKRRLKVGTFKIDAHGTKLGERFIKIIIDEMFKNNYEESYVTIFKKHDTLISLLLKYGFEYYGTKSSKAGIEDVYIKYSKKIFKDIFLDYPKVNIKNNKKFMLSIFPEYHTRMFPNSQLKTEKNHVVEDTSFTNSIQKIYLSGANISNYGRGDVIVIYRTADKGKKAEYSSVATSICIINEVRHISEFKDFDEFYKYCSKHSVFDKNELEYFWKTKRYKYLVKMLYNIALNKRPIRQQLIEAVGLDRNERWVAVQLNDEQLIKILELGEVDESFIIN</sequence>
<dbReference type="AlphaFoldDB" id="A0A0L6Z5T9"/>
<name>A0A0L6Z5T9_9CLOT</name>
<evidence type="ECO:0008006" key="3">
    <source>
        <dbReference type="Google" id="ProtNLM"/>
    </source>
</evidence>
<accession>A0A0L6Z5T9</accession>
<dbReference type="PATRIC" id="fig|1121318.3.peg.3217"/>
<keyword evidence="2" id="KW-1185">Reference proteome</keyword>
<dbReference type="EMBL" id="LHUR01000042">
    <property type="protein sequence ID" value="KOA18321.1"/>
    <property type="molecule type" value="Genomic_DNA"/>
</dbReference>
<gene>
    <name evidence="1" type="ORF">CLHOM_32180</name>
</gene>
<comment type="caution">
    <text evidence="1">The sequence shown here is derived from an EMBL/GenBank/DDBJ whole genome shotgun (WGS) entry which is preliminary data.</text>
</comment>
<dbReference type="RefSeq" id="WP_052222670.1">
    <property type="nucleotide sequence ID" value="NZ_LHUR01000042.1"/>
</dbReference>
<reference evidence="2" key="1">
    <citation type="submission" date="2015-08" db="EMBL/GenBank/DDBJ databases">
        <title>Genome sequence of the strict anaerobe Clostridium homopropionicum LuHBu1 (DSM 5847T).</title>
        <authorList>
            <person name="Poehlein A."/>
            <person name="Beck M."/>
            <person name="Schiel-Bengelsdorf B."/>
            <person name="Bengelsdorf F.R."/>
            <person name="Daniel R."/>
            <person name="Duerre P."/>
        </authorList>
    </citation>
    <scope>NUCLEOTIDE SEQUENCE [LARGE SCALE GENOMIC DNA]</scope>
    <source>
        <strain evidence="2">DSM 5847</strain>
    </source>
</reference>
<dbReference type="InterPro" id="IPR016181">
    <property type="entry name" value="Acyl_CoA_acyltransferase"/>
</dbReference>
<proteinExistence type="predicted"/>
<protein>
    <recommendedName>
        <fullName evidence="3">N-acetyltransferase domain-containing protein</fullName>
    </recommendedName>
</protein>
<organism evidence="1 2">
    <name type="scientific">Clostridium homopropionicum DSM 5847</name>
    <dbReference type="NCBI Taxonomy" id="1121318"/>
    <lineage>
        <taxon>Bacteria</taxon>
        <taxon>Bacillati</taxon>
        <taxon>Bacillota</taxon>
        <taxon>Clostridia</taxon>
        <taxon>Eubacteriales</taxon>
        <taxon>Clostridiaceae</taxon>
        <taxon>Clostridium</taxon>
    </lineage>
</organism>